<keyword evidence="2" id="KW-0805">Transcription regulation</keyword>
<evidence type="ECO:0000256" key="3">
    <source>
        <dbReference type="ARBA" id="ARBA00023125"/>
    </source>
</evidence>
<dbReference type="KEGG" id="cwo:Cwoe_2525"/>
<dbReference type="InterPro" id="IPR039420">
    <property type="entry name" value="WalR-like"/>
</dbReference>
<dbReference type="InterPro" id="IPR058245">
    <property type="entry name" value="NreC/VraR/RcsB-like_REC"/>
</dbReference>
<dbReference type="PROSITE" id="PS50043">
    <property type="entry name" value="HTH_LUXR_2"/>
    <property type="match status" value="1"/>
</dbReference>
<gene>
    <name evidence="8" type="ordered locus">Cwoe_2525</name>
</gene>
<evidence type="ECO:0000259" key="6">
    <source>
        <dbReference type="PROSITE" id="PS50043"/>
    </source>
</evidence>
<dbReference type="InterPro" id="IPR011006">
    <property type="entry name" value="CheY-like_superfamily"/>
</dbReference>
<evidence type="ECO:0000313" key="8">
    <source>
        <dbReference type="EMBL" id="ADB50947.1"/>
    </source>
</evidence>
<dbReference type="InterPro" id="IPR016032">
    <property type="entry name" value="Sig_transdc_resp-reg_C-effctor"/>
</dbReference>
<sequence length="215" mass="22365">MTAAAITTVLIDDHTIFRSGLRELLAEHGLVVEGDAPTVAAGVQLVERCAPDVAIVDLDLPDGSGIDAIRRIAECAPGTAVLVLTVSEADDDLTDAVLAGGCGYLLKDAPIETIVAGVTAVAAGDAVLSPRVAATMLARMRASGRQTAARARAQLSPREQEVLRLVAGGMDNAAIAQELFISPHTVKNHISSILTKLHVANRIQAAVRAVRDEIL</sequence>
<keyword evidence="4" id="KW-0804">Transcription</keyword>
<dbReference type="Gene3D" id="3.40.50.2300">
    <property type="match status" value="1"/>
</dbReference>
<dbReference type="AlphaFoldDB" id="D3F8I3"/>
<proteinExistence type="predicted"/>
<protein>
    <submittedName>
        <fullName evidence="8">Two component transcriptional regulator, LuxR family</fullName>
    </submittedName>
</protein>
<dbReference type="InterPro" id="IPR000792">
    <property type="entry name" value="Tscrpt_reg_LuxR_C"/>
</dbReference>
<name>D3F8I3_CONWI</name>
<dbReference type="PROSITE" id="PS00622">
    <property type="entry name" value="HTH_LUXR_1"/>
    <property type="match status" value="1"/>
</dbReference>
<dbReference type="SUPFAM" id="SSF46894">
    <property type="entry name" value="C-terminal effector domain of the bipartite response regulators"/>
    <property type="match status" value="1"/>
</dbReference>
<dbReference type="GO" id="GO:0003677">
    <property type="term" value="F:DNA binding"/>
    <property type="evidence" value="ECO:0007669"/>
    <property type="project" value="UniProtKB-KW"/>
</dbReference>
<dbReference type="HOGENOM" id="CLU_000445_90_10_11"/>
<dbReference type="CDD" id="cd06170">
    <property type="entry name" value="LuxR_C_like"/>
    <property type="match status" value="1"/>
</dbReference>
<feature type="domain" description="Response regulatory" evidence="7">
    <location>
        <begin position="7"/>
        <end position="122"/>
    </location>
</feature>
<dbReference type="Proteomes" id="UP000008229">
    <property type="component" value="Chromosome"/>
</dbReference>
<dbReference type="PANTHER" id="PTHR43214">
    <property type="entry name" value="TWO-COMPONENT RESPONSE REGULATOR"/>
    <property type="match status" value="1"/>
</dbReference>
<keyword evidence="3" id="KW-0238">DNA-binding</keyword>
<feature type="domain" description="HTH luxR-type" evidence="6">
    <location>
        <begin position="148"/>
        <end position="213"/>
    </location>
</feature>
<dbReference type="GO" id="GO:0000160">
    <property type="term" value="P:phosphorelay signal transduction system"/>
    <property type="evidence" value="ECO:0007669"/>
    <property type="project" value="InterPro"/>
</dbReference>
<keyword evidence="9" id="KW-1185">Reference proteome</keyword>
<dbReference type="GO" id="GO:0006355">
    <property type="term" value="P:regulation of DNA-templated transcription"/>
    <property type="evidence" value="ECO:0007669"/>
    <property type="project" value="InterPro"/>
</dbReference>
<evidence type="ECO:0000256" key="1">
    <source>
        <dbReference type="ARBA" id="ARBA00022553"/>
    </source>
</evidence>
<evidence type="ECO:0000313" key="9">
    <source>
        <dbReference type="Proteomes" id="UP000008229"/>
    </source>
</evidence>
<dbReference type="SMART" id="SM00448">
    <property type="entry name" value="REC"/>
    <property type="match status" value="1"/>
</dbReference>
<dbReference type="PRINTS" id="PR00038">
    <property type="entry name" value="HTHLUXR"/>
</dbReference>
<dbReference type="SUPFAM" id="SSF52172">
    <property type="entry name" value="CheY-like"/>
    <property type="match status" value="1"/>
</dbReference>
<dbReference type="Pfam" id="PF00072">
    <property type="entry name" value="Response_reg"/>
    <property type="match status" value="1"/>
</dbReference>
<evidence type="ECO:0000259" key="7">
    <source>
        <dbReference type="PROSITE" id="PS50110"/>
    </source>
</evidence>
<organism evidence="8 9">
    <name type="scientific">Conexibacter woesei (strain DSM 14684 / CCUG 47730 / CIP 108061 / JCM 11494 / NBRC 100937 / ID131577)</name>
    <dbReference type="NCBI Taxonomy" id="469383"/>
    <lineage>
        <taxon>Bacteria</taxon>
        <taxon>Bacillati</taxon>
        <taxon>Actinomycetota</taxon>
        <taxon>Thermoleophilia</taxon>
        <taxon>Solirubrobacterales</taxon>
        <taxon>Conexibacteraceae</taxon>
        <taxon>Conexibacter</taxon>
    </lineage>
</organism>
<accession>D3F8I3</accession>
<keyword evidence="1 5" id="KW-0597">Phosphoprotein</keyword>
<dbReference type="OrthoDB" id="9808843at2"/>
<reference evidence="8 9" key="1">
    <citation type="journal article" date="2010" name="Stand. Genomic Sci.">
        <title>Complete genome sequence of Conexibacter woesei type strain (ID131577).</title>
        <authorList>
            <person name="Pukall R."/>
            <person name="Lapidus A."/>
            <person name="Glavina Del Rio T."/>
            <person name="Copeland A."/>
            <person name="Tice H."/>
            <person name="Cheng J.-F."/>
            <person name="Lucas S."/>
            <person name="Chen F."/>
            <person name="Nolan M."/>
            <person name="Bruce D."/>
            <person name="Goodwin L."/>
            <person name="Pitluck S."/>
            <person name="Mavromatis K."/>
            <person name="Ivanova N."/>
            <person name="Ovchinnikova G."/>
            <person name="Pati A."/>
            <person name="Chen A."/>
            <person name="Palaniappan K."/>
            <person name="Land M."/>
            <person name="Hauser L."/>
            <person name="Chang Y.-J."/>
            <person name="Jeffries C.D."/>
            <person name="Chain P."/>
            <person name="Meincke L."/>
            <person name="Sims D."/>
            <person name="Brettin T."/>
            <person name="Detter J.C."/>
            <person name="Rohde M."/>
            <person name="Goeker M."/>
            <person name="Bristow J."/>
            <person name="Eisen J.A."/>
            <person name="Markowitz V."/>
            <person name="Kyrpides N.C."/>
            <person name="Klenk H.-P."/>
            <person name="Hugenholtz P."/>
        </authorList>
    </citation>
    <scope>NUCLEOTIDE SEQUENCE [LARGE SCALE GENOMIC DNA]</scope>
    <source>
        <strain evidence="9">DSM 14684 / CIP 108061 / JCM 11494 / NBRC 100937 / ID131577</strain>
    </source>
</reference>
<dbReference type="eggNOG" id="COG2197">
    <property type="taxonomic scope" value="Bacteria"/>
</dbReference>
<evidence type="ECO:0000256" key="5">
    <source>
        <dbReference type="PROSITE-ProRule" id="PRU00169"/>
    </source>
</evidence>
<dbReference type="PANTHER" id="PTHR43214:SF41">
    <property type="entry name" value="NITRATE_NITRITE RESPONSE REGULATOR PROTEIN NARP"/>
    <property type="match status" value="1"/>
</dbReference>
<evidence type="ECO:0000256" key="4">
    <source>
        <dbReference type="ARBA" id="ARBA00023163"/>
    </source>
</evidence>
<evidence type="ECO:0000256" key="2">
    <source>
        <dbReference type="ARBA" id="ARBA00023015"/>
    </source>
</evidence>
<dbReference type="STRING" id="469383.Cwoe_2525"/>
<dbReference type="SMART" id="SM00421">
    <property type="entry name" value="HTH_LUXR"/>
    <property type="match status" value="1"/>
</dbReference>
<dbReference type="PROSITE" id="PS50110">
    <property type="entry name" value="RESPONSE_REGULATORY"/>
    <property type="match status" value="1"/>
</dbReference>
<dbReference type="CDD" id="cd17535">
    <property type="entry name" value="REC_NarL-like"/>
    <property type="match status" value="1"/>
</dbReference>
<dbReference type="Pfam" id="PF00196">
    <property type="entry name" value="GerE"/>
    <property type="match status" value="1"/>
</dbReference>
<dbReference type="RefSeq" id="WP_012933998.1">
    <property type="nucleotide sequence ID" value="NC_013739.1"/>
</dbReference>
<feature type="modified residue" description="4-aspartylphosphate" evidence="5">
    <location>
        <position position="57"/>
    </location>
</feature>
<dbReference type="EMBL" id="CP001854">
    <property type="protein sequence ID" value="ADB50947.1"/>
    <property type="molecule type" value="Genomic_DNA"/>
</dbReference>
<dbReference type="InterPro" id="IPR001789">
    <property type="entry name" value="Sig_transdc_resp-reg_receiver"/>
</dbReference>
<reference evidence="9" key="2">
    <citation type="submission" date="2010-01" db="EMBL/GenBank/DDBJ databases">
        <title>The complete genome of Conexibacter woesei DSM 14684.</title>
        <authorList>
            <consortium name="US DOE Joint Genome Institute (JGI-PGF)"/>
            <person name="Lucas S."/>
            <person name="Copeland A."/>
            <person name="Lapidus A."/>
            <person name="Glavina del Rio T."/>
            <person name="Dalin E."/>
            <person name="Tice H."/>
            <person name="Bruce D."/>
            <person name="Goodwin L."/>
            <person name="Pitluck S."/>
            <person name="Kyrpides N."/>
            <person name="Mavromatis K."/>
            <person name="Ivanova N."/>
            <person name="Mikhailova N."/>
            <person name="Chertkov O."/>
            <person name="Brettin T."/>
            <person name="Detter J.C."/>
            <person name="Han C."/>
            <person name="Larimer F."/>
            <person name="Land M."/>
            <person name="Hauser L."/>
            <person name="Markowitz V."/>
            <person name="Cheng J.-F."/>
            <person name="Hugenholtz P."/>
            <person name="Woyke T."/>
            <person name="Wu D."/>
            <person name="Pukall R."/>
            <person name="Steenblock K."/>
            <person name="Schneider S."/>
            <person name="Klenk H.-P."/>
            <person name="Eisen J.A."/>
        </authorList>
    </citation>
    <scope>NUCLEOTIDE SEQUENCE [LARGE SCALE GENOMIC DNA]</scope>
    <source>
        <strain evidence="9">DSM 14684 / CIP 108061 / JCM 11494 / NBRC 100937 / ID131577</strain>
    </source>
</reference>